<dbReference type="EMBL" id="WUFT01000001">
    <property type="protein sequence ID" value="NEJ69406.1"/>
    <property type="molecule type" value="Genomic_DNA"/>
</dbReference>
<dbReference type="AlphaFoldDB" id="A0A7K3U707"/>
<dbReference type="Pfam" id="PF12146">
    <property type="entry name" value="Hydrolase_4"/>
    <property type="match status" value="1"/>
</dbReference>
<dbReference type="InterPro" id="IPR022742">
    <property type="entry name" value="Hydrolase_4"/>
</dbReference>
<feature type="domain" description="Serine aminopeptidase S33" evidence="1">
    <location>
        <begin position="44"/>
        <end position="170"/>
    </location>
</feature>
<gene>
    <name evidence="2" type="ORF">GR197_02455</name>
</gene>
<dbReference type="Proteomes" id="UP000471753">
    <property type="component" value="Unassembled WGS sequence"/>
</dbReference>
<organism evidence="2 3">
    <name type="scientific">Rhizobium phaseoli</name>
    <dbReference type="NCBI Taxonomy" id="396"/>
    <lineage>
        <taxon>Bacteria</taxon>
        <taxon>Pseudomonadati</taxon>
        <taxon>Pseudomonadota</taxon>
        <taxon>Alphaproteobacteria</taxon>
        <taxon>Hyphomicrobiales</taxon>
        <taxon>Rhizobiaceae</taxon>
        <taxon>Rhizobium/Agrobacterium group</taxon>
        <taxon>Rhizobium</taxon>
    </lineage>
</organism>
<reference evidence="2 3" key="1">
    <citation type="submission" date="2019-12" db="EMBL/GenBank/DDBJ databases">
        <title>Rhizobium genotypes associated with high levels of biological nitrogen fixation by grain legumes in a temperate-maritime cropping system.</title>
        <authorList>
            <person name="Maluk M."/>
            <person name="Francesc Ferrando Molina F."/>
            <person name="Lopez Del Egido L."/>
            <person name="Lafos M."/>
            <person name="Langarica-Fuentes A."/>
            <person name="Gebre Yohannes G."/>
            <person name="Young M.W."/>
            <person name="Martin P."/>
            <person name="Gantlett R."/>
            <person name="Kenicer G."/>
            <person name="Hawes C."/>
            <person name="Begg G.S."/>
            <person name="Quilliam R.S."/>
            <person name="Squire G.R."/>
            <person name="Poole P.S."/>
            <person name="Young P.W."/>
            <person name="Iannetta P.M."/>
            <person name="James E.K."/>
        </authorList>
    </citation>
    <scope>NUCLEOTIDE SEQUENCE [LARGE SCALE GENOMIC DNA]</scope>
    <source>
        <strain evidence="2 3">JHI366</strain>
    </source>
</reference>
<comment type="caution">
    <text evidence="2">The sequence shown here is derived from an EMBL/GenBank/DDBJ whole genome shotgun (WGS) entry which is preliminary data.</text>
</comment>
<dbReference type="InterPro" id="IPR017208">
    <property type="entry name" value="UCP037442_abhydr"/>
</dbReference>
<dbReference type="Gene3D" id="3.40.50.1820">
    <property type="entry name" value="alpha/beta hydrolase"/>
    <property type="match status" value="1"/>
</dbReference>
<keyword evidence="2" id="KW-0378">Hydrolase</keyword>
<protein>
    <submittedName>
        <fullName evidence="2">Alpha/beta fold hydrolase</fullName>
    </submittedName>
</protein>
<dbReference type="RefSeq" id="WP_164006437.1">
    <property type="nucleotide sequence ID" value="NZ_WUFT01000001.1"/>
</dbReference>
<dbReference type="PIRSF" id="PIRSF037442">
    <property type="entry name" value="UCP037442_abhydr"/>
    <property type="match status" value="1"/>
</dbReference>
<evidence type="ECO:0000313" key="2">
    <source>
        <dbReference type="EMBL" id="NEJ69406.1"/>
    </source>
</evidence>
<evidence type="ECO:0000313" key="3">
    <source>
        <dbReference type="Proteomes" id="UP000471753"/>
    </source>
</evidence>
<sequence>MAEGADLPLAEEQDERPAVAAPVEIRCSDGVLLGGHLWTSGEAKARASVIINPATGVLARYYHRYADFLAAHGFDVLTYDYRGIGLSRPVRLRGCDYRWREWGEQDFDAALCLMDGRADQPLYVVGHSIGGFLPGLSKHAGRIDRMLTVGAQYAYWRDYAPAHRMRLLMKWHFVMPVLTALFGYFPGKRLGWLEDLPAGVAHEWSFRRARMEMSHPAAERDEVLKRFAAVTAPILAVAMSDDELGTVPAIRRTLAYYRNAEIGEVLLQPADLNFEAIGHFGLFHARHSEGFWRDSVLWLRDGIHPWPAQAAIQGSSYSTKNRFLTFTS</sequence>
<accession>A0A7K3U707</accession>
<name>A0A7K3U707_9HYPH</name>
<proteinExistence type="predicted"/>
<dbReference type="InterPro" id="IPR029058">
    <property type="entry name" value="AB_hydrolase_fold"/>
</dbReference>
<evidence type="ECO:0000259" key="1">
    <source>
        <dbReference type="Pfam" id="PF12146"/>
    </source>
</evidence>
<dbReference type="GO" id="GO:0016787">
    <property type="term" value="F:hydrolase activity"/>
    <property type="evidence" value="ECO:0007669"/>
    <property type="project" value="UniProtKB-KW"/>
</dbReference>
<dbReference type="SUPFAM" id="SSF53474">
    <property type="entry name" value="alpha/beta-Hydrolases"/>
    <property type="match status" value="1"/>
</dbReference>